<evidence type="ECO:0000259" key="6">
    <source>
        <dbReference type="PROSITE" id="PS51469"/>
    </source>
</evidence>
<dbReference type="Proteomes" id="UP001345219">
    <property type="component" value="Chromosome 9"/>
</dbReference>
<reference evidence="7 8" key="1">
    <citation type="journal article" date="2023" name="Hortic Res">
        <title>Pangenome of water caltrop reveals structural variations and asymmetric subgenome divergence after allopolyploidization.</title>
        <authorList>
            <person name="Zhang X."/>
            <person name="Chen Y."/>
            <person name="Wang L."/>
            <person name="Yuan Y."/>
            <person name="Fang M."/>
            <person name="Shi L."/>
            <person name="Lu R."/>
            <person name="Comes H.P."/>
            <person name="Ma Y."/>
            <person name="Chen Y."/>
            <person name="Huang G."/>
            <person name="Zhou Y."/>
            <person name="Zheng Z."/>
            <person name="Qiu Y."/>
        </authorList>
    </citation>
    <scope>NUCLEOTIDE SEQUENCE [LARGE SCALE GENOMIC DNA]</scope>
    <source>
        <tissue evidence="7">Roots</tissue>
    </source>
</reference>
<evidence type="ECO:0000313" key="7">
    <source>
        <dbReference type="EMBL" id="KAK4744910.1"/>
    </source>
</evidence>
<evidence type="ECO:0000256" key="1">
    <source>
        <dbReference type="ARBA" id="ARBA00004370"/>
    </source>
</evidence>
<proteinExistence type="predicted"/>
<dbReference type="PROSITE" id="PS51469">
    <property type="entry name" value="SUN"/>
    <property type="match status" value="1"/>
</dbReference>
<dbReference type="GO" id="GO:0034975">
    <property type="term" value="P:protein folding in endoplasmic reticulum"/>
    <property type="evidence" value="ECO:0007669"/>
    <property type="project" value="TreeGrafter"/>
</dbReference>
<sequence length="285" mass="31950">MPMPFMNDSAYRENGNEEDTPKWRLSVVSGQMRPWKKQTGKSRESHRAAQLVPFKHLCMVLPGLLHRSNPIPKLRPQSFREHTNQNNGTSPNVFNPTKNEATDARTKGSTCTDETLLQPNASTGANNSSPKFCQPATYWTEHILLNLTEFRSTRSQEKGLGVPTWLVNITHRLELDGSGYNYASASKGAKVVAHNKETKGTSNILGKDHDKYLRNPCSAGAKFVVIELAEDTLVDVVRIANFEHYSSNFKDFKLSGTLSYPTETWTPLGNFVAQNIKHIQSFKLT</sequence>
<feature type="region of interest" description="Disordered" evidence="5">
    <location>
        <begin position="74"/>
        <end position="110"/>
    </location>
</feature>
<keyword evidence="4" id="KW-0472">Membrane</keyword>
<comment type="caution">
    <text evidence="7">The sequence shown here is derived from an EMBL/GenBank/DDBJ whole genome shotgun (WGS) entry which is preliminary data.</text>
</comment>
<gene>
    <name evidence="7" type="ORF">SAY87_011222</name>
</gene>
<evidence type="ECO:0000256" key="5">
    <source>
        <dbReference type="SAM" id="MobiDB-lite"/>
    </source>
</evidence>
<keyword evidence="8" id="KW-1185">Reference proteome</keyword>
<organism evidence="7 8">
    <name type="scientific">Trapa incisa</name>
    <dbReference type="NCBI Taxonomy" id="236973"/>
    <lineage>
        <taxon>Eukaryota</taxon>
        <taxon>Viridiplantae</taxon>
        <taxon>Streptophyta</taxon>
        <taxon>Embryophyta</taxon>
        <taxon>Tracheophyta</taxon>
        <taxon>Spermatophyta</taxon>
        <taxon>Magnoliopsida</taxon>
        <taxon>eudicotyledons</taxon>
        <taxon>Gunneridae</taxon>
        <taxon>Pentapetalae</taxon>
        <taxon>rosids</taxon>
        <taxon>malvids</taxon>
        <taxon>Myrtales</taxon>
        <taxon>Lythraceae</taxon>
        <taxon>Trapa</taxon>
    </lineage>
</organism>
<comment type="subcellular location">
    <subcellularLocation>
        <location evidence="1">Membrane</location>
    </subcellularLocation>
</comment>
<evidence type="ECO:0000313" key="8">
    <source>
        <dbReference type="Proteomes" id="UP001345219"/>
    </source>
</evidence>
<dbReference type="InterPro" id="IPR045120">
    <property type="entry name" value="Suco/Slp1-like"/>
</dbReference>
<evidence type="ECO:0000256" key="3">
    <source>
        <dbReference type="ARBA" id="ARBA00022989"/>
    </source>
</evidence>
<accession>A0AAN7JIY5</accession>
<dbReference type="PANTHER" id="PTHR12953">
    <property type="entry name" value="MEMBRANE PROTEIN CH1 RELATED"/>
    <property type="match status" value="1"/>
</dbReference>
<dbReference type="AlphaFoldDB" id="A0AAN7JIY5"/>
<evidence type="ECO:0000256" key="2">
    <source>
        <dbReference type="ARBA" id="ARBA00022692"/>
    </source>
</evidence>
<dbReference type="EMBL" id="JAXIOK010000022">
    <property type="protein sequence ID" value="KAK4744910.1"/>
    <property type="molecule type" value="Genomic_DNA"/>
</dbReference>
<name>A0AAN7JIY5_9MYRT</name>
<protein>
    <recommendedName>
        <fullName evidence="6">SUN domain-containing protein</fullName>
    </recommendedName>
</protein>
<dbReference type="Pfam" id="PF07738">
    <property type="entry name" value="Sad1_UNC"/>
    <property type="match status" value="1"/>
</dbReference>
<evidence type="ECO:0000256" key="4">
    <source>
        <dbReference type="ARBA" id="ARBA00023136"/>
    </source>
</evidence>
<keyword evidence="3" id="KW-1133">Transmembrane helix</keyword>
<dbReference type="GO" id="GO:0005737">
    <property type="term" value="C:cytoplasm"/>
    <property type="evidence" value="ECO:0007669"/>
    <property type="project" value="TreeGrafter"/>
</dbReference>
<feature type="compositionally biased region" description="Polar residues" evidence="5">
    <location>
        <begin position="84"/>
        <end position="99"/>
    </location>
</feature>
<dbReference type="InterPro" id="IPR012919">
    <property type="entry name" value="SUN_dom"/>
</dbReference>
<dbReference type="PANTHER" id="PTHR12953:SF3">
    <property type="entry name" value="SUN DOMAIN-CONTAINING PROTEIN 5"/>
    <property type="match status" value="1"/>
</dbReference>
<keyword evidence="2" id="KW-0812">Transmembrane</keyword>
<dbReference type="GO" id="GO:0016020">
    <property type="term" value="C:membrane"/>
    <property type="evidence" value="ECO:0007669"/>
    <property type="project" value="UniProtKB-SubCell"/>
</dbReference>
<feature type="domain" description="SUN" evidence="6">
    <location>
        <begin position="159"/>
        <end position="285"/>
    </location>
</feature>